<evidence type="ECO:0000256" key="2">
    <source>
        <dbReference type="ARBA" id="ARBA00007296"/>
    </source>
</evidence>
<comment type="subcellular location">
    <subcellularLocation>
        <location evidence="9">Cytoplasmic vesicle</location>
        <location evidence="9">Clathrin-coated vesicle membrane</location>
        <topology evidence="9">Multi-pass membrane protein</topology>
    </subcellularLocation>
    <subcellularLocation>
        <location evidence="1">Cytoplasmic vesicle</location>
        <location evidence="1">Secretory vesicle</location>
        <location evidence="1">Synaptic vesicle membrane</location>
        <topology evidence="1">Multi-pass membrane protein</topology>
    </subcellularLocation>
    <subcellularLocation>
        <location evidence="11">Vacuole membrane</location>
        <topology evidence="11">Multi-pass membrane protein</topology>
    </subcellularLocation>
</comment>
<protein>
    <recommendedName>
        <fullName evidence="11">V-type proton ATPase proteolipid subunit</fullName>
    </recommendedName>
</protein>
<evidence type="ECO:0000256" key="8">
    <source>
        <dbReference type="ARBA" id="ARBA00023136"/>
    </source>
</evidence>
<evidence type="ECO:0000256" key="12">
    <source>
        <dbReference type="SAM" id="MobiDB-lite"/>
    </source>
</evidence>
<keyword evidence="7 11" id="KW-0406">Ion transport</keyword>
<dbReference type="Proteomes" id="UP000677803">
    <property type="component" value="Unassembled WGS sequence"/>
</dbReference>
<dbReference type="InterPro" id="IPR035921">
    <property type="entry name" value="F/V-ATP_Csub_sf"/>
</dbReference>
<dbReference type="Pfam" id="PF00137">
    <property type="entry name" value="ATP-synt_C"/>
    <property type="match status" value="2"/>
</dbReference>
<dbReference type="GO" id="GO:0033179">
    <property type="term" value="C:proton-transporting V-type ATPase, V0 domain"/>
    <property type="evidence" value="ECO:0007669"/>
    <property type="project" value="InterPro"/>
</dbReference>
<keyword evidence="6 11" id="KW-1133">Transmembrane helix</keyword>
<evidence type="ECO:0000313" key="14">
    <source>
        <dbReference type="EMBL" id="CAG5897625.1"/>
    </source>
</evidence>
<feature type="domain" description="V-ATPase proteolipid subunit C-like" evidence="13">
    <location>
        <begin position="109"/>
        <end position="158"/>
    </location>
</feature>
<evidence type="ECO:0000256" key="9">
    <source>
        <dbReference type="ARBA" id="ARBA00029431"/>
    </source>
</evidence>
<feature type="domain" description="V-ATPase proteolipid subunit C-like" evidence="13">
    <location>
        <begin position="175"/>
        <end position="234"/>
    </location>
</feature>
<evidence type="ECO:0000256" key="7">
    <source>
        <dbReference type="ARBA" id="ARBA00023065"/>
    </source>
</evidence>
<keyword evidence="11" id="KW-0926">Vacuole</keyword>
<feature type="non-terminal residue" evidence="14">
    <location>
        <position position="1"/>
    </location>
</feature>
<name>A0A8S4B089_9TELE</name>
<dbReference type="AlphaFoldDB" id="A0A8S4B089"/>
<evidence type="ECO:0000313" key="15">
    <source>
        <dbReference type="Proteomes" id="UP000677803"/>
    </source>
</evidence>
<evidence type="ECO:0000259" key="13">
    <source>
        <dbReference type="Pfam" id="PF00137"/>
    </source>
</evidence>
<feature type="transmembrane region" description="Helical" evidence="11">
    <location>
        <begin position="171"/>
        <end position="196"/>
    </location>
</feature>
<feature type="transmembrane region" description="Helical" evidence="11">
    <location>
        <begin position="138"/>
        <end position="159"/>
    </location>
</feature>
<dbReference type="GO" id="GO:0005774">
    <property type="term" value="C:vacuolar membrane"/>
    <property type="evidence" value="ECO:0007669"/>
    <property type="project" value="UniProtKB-SubCell"/>
</dbReference>
<dbReference type="InterPro" id="IPR000245">
    <property type="entry name" value="ATPase_proteolipid_csu"/>
</dbReference>
<comment type="subunit">
    <text evidence="10">V-ATPase is a heteromultimeric enzyme made up of two complexes: the ATP-hydrolytic V1 complex and the proton translocation V0 complex. The V1 complex consists of three catalytic AB heterodimers that form a heterohexamer, three peripheral stalks each consisting of EG heterodimers, one central rotor including subunits D and F, and the regulatory subunits C and H. The proton translocation complex V0 consists of the proton transport subunit a, a ring of proteolipid subunits c9c'', rotary subunit d, subunits e and f, and the accessory subunits ATP6AP1/Ac45 and ATP6AP2/PRR. Interacts with the V0 complex V-ATPase subunit a4 ATP6V0A4. Interacts with LASS2. Interacts with RNF182; this interaction leads to ubiquitination and degradation via the proteasome pathway.</text>
</comment>
<reference evidence="14" key="1">
    <citation type="submission" date="2021-05" db="EMBL/GenBank/DDBJ databases">
        <authorList>
            <person name="Tigano A."/>
        </authorList>
    </citation>
    <scope>NUCLEOTIDE SEQUENCE</scope>
</reference>
<dbReference type="CDD" id="cd18175">
    <property type="entry name" value="ATP-synt_Vo_c_ATP6C_rpt1"/>
    <property type="match status" value="1"/>
</dbReference>
<evidence type="ECO:0000256" key="4">
    <source>
        <dbReference type="ARBA" id="ARBA00022692"/>
    </source>
</evidence>
<evidence type="ECO:0000256" key="5">
    <source>
        <dbReference type="ARBA" id="ARBA00022781"/>
    </source>
</evidence>
<keyword evidence="4 11" id="KW-0812">Transmembrane</keyword>
<keyword evidence="8 11" id="KW-0472">Membrane</keyword>
<feature type="transmembrane region" description="Helical" evidence="11">
    <location>
        <begin position="208"/>
        <end position="234"/>
    </location>
</feature>
<comment type="function">
    <text evidence="11">Proton-conducting pore forming of the V0 complex of vacuolar(H+)-ATPase (V-ATPase), a multisubunit enzyme composed of a peripheral complex (V1) that hydrolyzes ATP and a membrane integral complex (V0) that translocates protons. V-ATPase is responsible for acidifying and maintaining the pH of intracellular compartments and in some cell types, is targeted to the plasma membrane, where it is responsible for acidifying the extracellular environment.</text>
</comment>
<keyword evidence="15" id="KW-1185">Reference proteome</keyword>
<dbReference type="GO" id="GO:0030665">
    <property type="term" value="C:clathrin-coated vesicle membrane"/>
    <property type="evidence" value="ECO:0007669"/>
    <property type="project" value="UniProtKB-SubCell"/>
</dbReference>
<dbReference type="SUPFAM" id="SSF81333">
    <property type="entry name" value="F1F0 ATP synthase subunit C"/>
    <property type="match status" value="1"/>
</dbReference>
<dbReference type="PRINTS" id="PR00122">
    <property type="entry name" value="VACATPASE"/>
</dbReference>
<dbReference type="GO" id="GO:0046961">
    <property type="term" value="F:proton-transporting ATPase activity, rotational mechanism"/>
    <property type="evidence" value="ECO:0007669"/>
    <property type="project" value="InterPro"/>
</dbReference>
<dbReference type="OrthoDB" id="1744869at2759"/>
<dbReference type="PANTHER" id="PTHR10263">
    <property type="entry name" value="V-TYPE PROTON ATPASE PROTEOLIPID SUBUNIT"/>
    <property type="match status" value="1"/>
</dbReference>
<comment type="caution">
    <text evidence="14">The sequence shown here is derived from an EMBL/GenBank/DDBJ whole genome shotgun (WGS) entry which is preliminary data.</text>
</comment>
<keyword evidence="5 11" id="KW-0375">Hydrogen ion transport</keyword>
<dbReference type="Gene3D" id="1.20.120.610">
    <property type="entry name" value="lithium bound rotor ring of v- atpase"/>
    <property type="match status" value="1"/>
</dbReference>
<evidence type="ECO:0000256" key="11">
    <source>
        <dbReference type="RuleBase" id="RU363060"/>
    </source>
</evidence>
<gene>
    <name evidence="14" type="ORF">MMEN_LOCUS8660</name>
</gene>
<feature type="region of interest" description="Disordered" evidence="12">
    <location>
        <begin position="39"/>
        <end position="80"/>
    </location>
</feature>
<dbReference type="InterPro" id="IPR011555">
    <property type="entry name" value="ATPase_proteolipid_su_C_euk"/>
</dbReference>
<dbReference type="NCBIfam" id="TIGR01100">
    <property type="entry name" value="V_ATP_synt_C"/>
    <property type="match status" value="1"/>
</dbReference>
<dbReference type="CDD" id="cd18176">
    <property type="entry name" value="ATP-synt_Vo_c_ATP6C_rpt2"/>
    <property type="match status" value="1"/>
</dbReference>
<evidence type="ECO:0000256" key="10">
    <source>
        <dbReference type="ARBA" id="ARBA00046606"/>
    </source>
</evidence>
<dbReference type="EMBL" id="CAJRST010008890">
    <property type="protein sequence ID" value="CAG5897625.1"/>
    <property type="molecule type" value="Genomic_DNA"/>
</dbReference>
<evidence type="ECO:0000256" key="6">
    <source>
        <dbReference type="ARBA" id="ARBA00022989"/>
    </source>
</evidence>
<dbReference type="GO" id="GO:0030672">
    <property type="term" value="C:synaptic vesicle membrane"/>
    <property type="evidence" value="ECO:0007669"/>
    <property type="project" value="UniProtKB-SubCell"/>
</dbReference>
<dbReference type="FunFam" id="1.20.120.610:FF:000001">
    <property type="entry name" value="V-type proton ATPase proteolipid subunit"/>
    <property type="match status" value="1"/>
</dbReference>
<accession>A0A8S4B089</accession>
<organism evidence="14 15">
    <name type="scientific">Menidia menidia</name>
    <name type="common">Atlantic silverside</name>
    <dbReference type="NCBI Taxonomy" id="238744"/>
    <lineage>
        <taxon>Eukaryota</taxon>
        <taxon>Metazoa</taxon>
        <taxon>Chordata</taxon>
        <taxon>Craniata</taxon>
        <taxon>Vertebrata</taxon>
        <taxon>Euteleostomi</taxon>
        <taxon>Actinopterygii</taxon>
        <taxon>Neopterygii</taxon>
        <taxon>Teleostei</taxon>
        <taxon>Neoteleostei</taxon>
        <taxon>Acanthomorphata</taxon>
        <taxon>Ovalentaria</taxon>
        <taxon>Atherinomorphae</taxon>
        <taxon>Atheriniformes</taxon>
        <taxon>Atherinopsidae</taxon>
        <taxon>Menidiinae</taxon>
        <taxon>Menidia</taxon>
    </lineage>
</organism>
<evidence type="ECO:0000256" key="1">
    <source>
        <dbReference type="ARBA" id="ARBA00004644"/>
    </source>
</evidence>
<comment type="similarity">
    <text evidence="2 11">Belongs to the V-ATPase proteolipid subunit family.</text>
</comment>
<proteinExistence type="inferred from homology"/>
<evidence type="ECO:0000256" key="3">
    <source>
        <dbReference type="ARBA" id="ARBA00022448"/>
    </source>
</evidence>
<keyword evidence="3 11" id="KW-0813">Transport</keyword>
<sequence length="237" mass="24157">RSARMSSEESPEYSPFFAVMGASAAMVFSETGRVARWGGHRSSTCRGMQRGGGGRVRPTPGRGACAPGAASGDASPRGRTSFHHVQAGAASPGRCWAVTQASTGEAAFSLGAAYGTAKSGTGIAAMSVMRPELIMKSIIPVVMAGIIAIYGLVVAVLIANNISERVSLYKSFLHLGAGLSVGLSGLAAGFAIGIVGDAGVRGTAQQPRLFVGMILILIFAEVLGLYGLIVALILSTK</sequence>
<dbReference type="InterPro" id="IPR002379">
    <property type="entry name" value="ATPase_proteolipid_c-like_dom"/>
</dbReference>